<proteinExistence type="predicted"/>
<organism evidence="2 3">
    <name type="scientific">Fusarium piperis</name>
    <dbReference type="NCBI Taxonomy" id="1435070"/>
    <lineage>
        <taxon>Eukaryota</taxon>
        <taxon>Fungi</taxon>
        <taxon>Dikarya</taxon>
        <taxon>Ascomycota</taxon>
        <taxon>Pezizomycotina</taxon>
        <taxon>Sordariomycetes</taxon>
        <taxon>Hypocreomycetidae</taxon>
        <taxon>Hypocreales</taxon>
        <taxon>Nectriaceae</taxon>
        <taxon>Fusarium</taxon>
        <taxon>Fusarium solani species complex</taxon>
    </lineage>
</organism>
<keyword evidence="3" id="KW-1185">Reference proteome</keyword>
<feature type="region of interest" description="Disordered" evidence="1">
    <location>
        <begin position="73"/>
        <end position="99"/>
    </location>
</feature>
<dbReference type="AlphaFoldDB" id="A0A9W8WIK0"/>
<dbReference type="Proteomes" id="UP001140502">
    <property type="component" value="Unassembled WGS sequence"/>
</dbReference>
<feature type="compositionally biased region" description="Basic and acidic residues" evidence="1">
    <location>
        <begin position="87"/>
        <end position="99"/>
    </location>
</feature>
<protein>
    <submittedName>
        <fullName evidence="2">Uncharacterized protein</fullName>
    </submittedName>
</protein>
<reference evidence="2" key="1">
    <citation type="submission" date="2022-10" db="EMBL/GenBank/DDBJ databases">
        <title>Tapping the CABI collections for fungal endophytes: first genome assemblies for Collariella, Neodidymelliopsis, Ascochyta clinopodiicola, Didymella pomorum, Didymosphaeria variabile, Neocosmospora piperis and Neocucurbitaria cava.</title>
        <authorList>
            <person name="Hill R."/>
        </authorList>
    </citation>
    <scope>NUCLEOTIDE SEQUENCE</scope>
    <source>
        <strain evidence="2">IMI 366586</strain>
    </source>
</reference>
<gene>
    <name evidence="2" type="ORF">N0V84_002870</name>
</gene>
<name>A0A9W8WIK0_9HYPO</name>
<accession>A0A9W8WIK0</accession>
<dbReference type="EMBL" id="JAPEUR010000037">
    <property type="protein sequence ID" value="KAJ4326750.1"/>
    <property type="molecule type" value="Genomic_DNA"/>
</dbReference>
<comment type="caution">
    <text evidence="2">The sequence shown here is derived from an EMBL/GenBank/DDBJ whole genome shotgun (WGS) entry which is preliminary data.</text>
</comment>
<evidence type="ECO:0000313" key="2">
    <source>
        <dbReference type="EMBL" id="KAJ4326750.1"/>
    </source>
</evidence>
<evidence type="ECO:0000313" key="3">
    <source>
        <dbReference type="Proteomes" id="UP001140502"/>
    </source>
</evidence>
<evidence type="ECO:0000256" key="1">
    <source>
        <dbReference type="SAM" id="MobiDB-lite"/>
    </source>
</evidence>
<sequence length="99" mass="10883">MMPKDLPWPRKAVGQDVRVAEIVQDLAANNRGLFAPPYSQLEVQGAELSSQGTEPFSLHSEGDLREHLSIYHYHADPDPDAPSVGNDDSKDQDTKASIL</sequence>